<dbReference type="Pfam" id="PF03099">
    <property type="entry name" value="BPL_LplA_LipB"/>
    <property type="match status" value="1"/>
</dbReference>
<gene>
    <name evidence="8" type="ORF">GQ61_01570</name>
</gene>
<comment type="catalytic activity">
    <reaction evidence="6">
        <text>biotin + L-lysyl-[protein] + ATP = N(6)-biotinyl-L-lysyl-[protein] + AMP + diphosphate + H(+)</text>
        <dbReference type="Rhea" id="RHEA:11756"/>
        <dbReference type="Rhea" id="RHEA-COMP:9752"/>
        <dbReference type="Rhea" id="RHEA-COMP:10505"/>
        <dbReference type="ChEBI" id="CHEBI:15378"/>
        <dbReference type="ChEBI" id="CHEBI:29969"/>
        <dbReference type="ChEBI" id="CHEBI:30616"/>
        <dbReference type="ChEBI" id="CHEBI:33019"/>
        <dbReference type="ChEBI" id="CHEBI:57586"/>
        <dbReference type="ChEBI" id="CHEBI:83144"/>
        <dbReference type="ChEBI" id="CHEBI:456215"/>
        <dbReference type="EC" id="6.3.4.15"/>
    </reaction>
</comment>
<evidence type="ECO:0000313" key="8">
    <source>
        <dbReference type="EMBL" id="ARN84241.1"/>
    </source>
</evidence>
<dbReference type="SUPFAM" id="SSF50037">
    <property type="entry name" value="C-terminal domain of transcriptional repressors"/>
    <property type="match status" value="1"/>
</dbReference>
<dbReference type="CDD" id="cd16442">
    <property type="entry name" value="BPL"/>
    <property type="match status" value="1"/>
</dbReference>
<dbReference type="STRING" id="1414854.GQ61_01570"/>
<dbReference type="SUPFAM" id="SSF55681">
    <property type="entry name" value="Class II aaRS and biotin synthetases"/>
    <property type="match status" value="1"/>
</dbReference>
<dbReference type="AlphaFoldDB" id="A0A1W6N3B7"/>
<dbReference type="Pfam" id="PF02237">
    <property type="entry name" value="BPL_C"/>
    <property type="match status" value="1"/>
</dbReference>
<proteinExistence type="predicted"/>
<name>A0A1W6N3B7_9PROT</name>
<keyword evidence="3" id="KW-0067">ATP-binding</keyword>
<dbReference type="OrthoDB" id="9807064at2"/>
<accession>A0A1W6N3B7</accession>
<dbReference type="PROSITE" id="PS51733">
    <property type="entry name" value="BPL_LPL_CATALYTIC"/>
    <property type="match status" value="1"/>
</dbReference>
<keyword evidence="9" id="KW-1185">Reference proteome</keyword>
<keyword evidence="1" id="KW-0436">Ligase</keyword>
<dbReference type="InterPro" id="IPR003142">
    <property type="entry name" value="BPL_C"/>
</dbReference>
<dbReference type="Gene3D" id="3.30.930.10">
    <property type="entry name" value="Bira Bifunctional Protein, Domain 2"/>
    <property type="match status" value="1"/>
</dbReference>
<evidence type="ECO:0000313" key="9">
    <source>
        <dbReference type="Proteomes" id="UP000237351"/>
    </source>
</evidence>
<reference evidence="8 9" key="1">
    <citation type="submission" date="2014-06" db="EMBL/GenBank/DDBJ databases">
        <title>The genome of the endonuclear symbiont Nucleicultrix amoebiphila.</title>
        <authorList>
            <person name="Schulz F."/>
            <person name="Horn M."/>
        </authorList>
    </citation>
    <scope>NUCLEOTIDE SEQUENCE [LARGE SCALE GENOMIC DNA]</scope>
    <source>
        <strain evidence="8 9">FS5</strain>
    </source>
</reference>
<dbReference type="GO" id="GO:0004077">
    <property type="term" value="F:biotin--[biotin carboxyl-carrier protein] ligase activity"/>
    <property type="evidence" value="ECO:0007669"/>
    <property type="project" value="UniProtKB-EC"/>
</dbReference>
<dbReference type="InterPro" id="IPR008988">
    <property type="entry name" value="Transcriptional_repressor_C"/>
</dbReference>
<evidence type="ECO:0000256" key="1">
    <source>
        <dbReference type="ARBA" id="ARBA00022598"/>
    </source>
</evidence>
<dbReference type="EC" id="6.3.4.15" evidence="5"/>
<dbReference type="InterPro" id="IPR045864">
    <property type="entry name" value="aa-tRNA-synth_II/BPL/LPL"/>
</dbReference>
<dbReference type="Gene3D" id="2.30.30.100">
    <property type="match status" value="1"/>
</dbReference>
<evidence type="ECO:0000256" key="6">
    <source>
        <dbReference type="ARBA" id="ARBA00047846"/>
    </source>
</evidence>
<dbReference type="GO" id="GO:0005737">
    <property type="term" value="C:cytoplasm"/>
    <property type="evidence" value="ECO:0007669"/>
    <property type="project" value="TreeGrafter"/>
</dbReference>
<evidence type="ECO:0000256" key="5">
    <source>
        <dbReference type="ARBA" id="ARBA00024227"/>
    </source>
</evidence>
<protein>
    <recommendedName>
        <fullName evidence="5">biotin--[biotin carboxyl-carrier protein] ligase</fullName>
        <ecNumber evidence="5">6.3.4.15</ecNumber>
    </recommendedName>
</protein>
<evidence type="ECO:0000256" key="4">
    <source>
        <dbReference type="ARBA" id="ARBA00023267"/>
    </source>
</evidence>
<organism evidence="8 9">
    <name type="scientific">Candidatus Nucleicultrix amoebiphila FS5</name>
    <dbReference type="NCBI Taxonomy" id="1414854"/>
    <lineage>
        <taxon>Bacteria</taxon>
        <taxon>Pseudomonadati</taxon>
        <taxon>Pseudomonadota</taxon>
        <taxon>Alphaproteobacteria</taxon>
        <taxon>Holosporales</taxon>
        <taxon>Candidatus Nucleicultricaceae</taxon>
        <taxon>Candidatus Nucleicultrix</taxon>
    </lineage>
</organism>
<dbReference type="NCBIfam" id="TIGR00121">
    <property type="entry name" value="birA_ligase"/>
    <property type="match status" value="1"/>
</dbReference>
<evidence type="ECO:0000256" key="2">
    <source>
        <dbReference type="ARBA" id="ARBA00022741"/>
    </source>
</evidence>
<dbReference type="PANTHER" id="PTHR12835:SF5">
    <property type="entry name" value="BIOTIN--PROTEIN LIGASE"/>
    <property type="match status" value="1"/>
</dbReference>
<feature type="domain" description="BPL/LPL catalytic" evidence="7">
    <location>
        <begin position="3"/>
        <end position="184"/>
    </location>
</feature>
<keyword evidence="4" id="KW-0092">Biotin</keyword>
<dbReference type="Proteomes" id="UP000237351">
    <property type="component" value="Chromosome"/>
</dbReference>
<evidence type="ECO:0000259" key="7">
    <source>
        <dbReference type="PROSITE" id="PS51733"/>
    </source>
</evidence>
<dbReference type="GO" id="GO:0005524">
    <property type="term" value="F:ATP binding"/>
    <property type="evidence" value="ECO:0007669"/>
    <property type="project" value="UniProtKB-KW"/>
</dbReference>
<dbReference type="PANTHER" id="PTHR12835">
    <property type="entry name" value="BIOTIN PROTEIN LIGASE"/>
    <property type="match status" value="1"/>
</dbReference>
<dbReference type="RefSeq" id="WP_085783602.1">
    <property type="nucleotide sequence ID" value="NZ_CP008743.1"/>
</dbReference>
<dbReference type="InterPro" id="IPR004143">
    <property type="entry name" value="BPL_LPL_catalytic"/>
</dbReference>
<keyword evidence="2" id="KW-0547">Nucleotide-binding</keyword>
<sequence>MTSYRDWQIKEYQAIDSTMTEAHLLLEKTEVASKTVLIAETQTKGRGRESRSWISLKGNFHASLMIRPDISENDWPLLSFVSALSVGRTLQKYIGSNNILNYKWPNDVLLNSKKIAGILLEAEKSSLNNQNWLIIGIGVNLIAAPQETSYPASHMQAETGHALQPLQLLRELLANFDIVERILKTQGFEPICKEWLASAAHVGKDIRVNIKTSHGSQEILGRFLDLDNLGRLLIETPEGVRHALTAGDVYF</sequence>
<dbReference type="EMBL" id="CP008743">
    <property type="protein sequence ID" value="ARN84241.1"/>
    <property type="molecule type" value="Genomic_DNA"/>
</dbReference>
<evidence type="ECO:0000256" key="3">
    <source>
        <dbReference type="ARBA" id="ARBA00022840"/>
    </source>
</evidence>
<dbReference type="KEGG" id="naf:GQ61_01570"/>
<dbReference type="InterPro" id="IPR004408">
    <property type="entry name" value="Biotin_CoA_COase_ligase"/>
</dbReference>